<dbReference type="SUPFAM" id="SSF54631">
    <property type="entry name" value="CBS-domain pair"/>
    <property type="match status" value="1"/>
</dbReference>
<evidence type="ECO:0000256" key="8">
    <source>
        <dbReference type="SAM" id="SignalP"/>
    </source>
</evidence>
<evidence type="ECO:0000256" key="4">
    <source>
        <dbReference type="ARBA" id="ARBA00023136"/>
    </source>
</evidence>
<dbReference type="InterPro" id="IPR044751">
    <property type="entry name" value="Ion_transp-like_CBS"/>
</dbReference>
<evidence type="ECO:0000313" key="11">
    <source>
        <dbReference type="EMBL" id="CAD2222226.1"/>
    </source>
</evidence>
<feature type="region of interest" description="Disordered" evidence="6">
    <location>
        <begin position="663"/>
        <end position="703"/>
    </location>
</feature>
<feature type="compositionally biased region" description="Polar residues" evidence="6">
    <location>
        <begin position="693"/>
        <end position="703"/>
    </location>
</feature>
<dbReference type="EMBL" id="LR877169">
    <property type="protein sequence ID" value="CAD2222226.1"/>
    <property type="molecule type" value="Genomic_DNA"/>
</dbReference>
<evidence type="ECO:0000256" key="2">
    <source>
        <dbReference type="ARBA" id="ARBA00022692"/>
    </source>
</evidence>
<dbReference type="OrthoDB" id="5353557at2759"/>
<name>A0A7G2CQX7_9TRYP</name>
<accession>A0A7G2CQX7</accession>
<keyword evidence="12" id="KW-1185">Reference proteome</keyword>
<dbReference type="AlphaFoldDB" id="A0A7G2CQX7"/>
<reference evidence="11 12" key="1">
    <citation type="submission" date="2020-08" db="EMBL/GenBank/DDBJ databases">
        <authorList>
            <person name="Newling K."/>
            <person name="Davey J."/>
            <person name="Forrester S."/>
        </authorList>
    </citation>
    <scope>NUCLEOTIDE SEQUENCE [LARGE SCALE GENOMIC DNA]</scope>
    <source>
        <strain evidence="12">Crithidia deanei Carvalho (ATCC PRA-265)</strain>
    </source>
</reference>
<feature type="region of interest" description="Disordered" evidence="6">
    <location>
        <begin position="515"/>
        <end position="542"/>
    </location>
</feature>
<protein>
    <submittedName>
        <fullName evidence="11">Cyclin M transmembrane N-terminal domain containing protein, putative</fullName>
    </submittedName>
</protein>
<feature type="compositionally biased region" description="Polar residues" evidence="6">
    <location>
        <begin position="666"/>
        <end position="678"/>
    </location>
</feature>
<dbReference type="PANTHER" id="PTHR12064:SF94">
    <property type="entry name" value="UNEXTENDED PROTEIN"/>
    <property type="match status" value="1"/>
</dbReference>
<feature type="transmembrane region" description="Helical" evidence="7">
    <location>
        <begin position="187"/>
        <end position="205"/>
    </location>
</feature>
<evidence type="ECO:0000256" key="5">
    <source>
        <dbReference type="PROSITE-ProRule" id="PRU01193"/>
    </source>
</evidence>
<feature type="domain" description="CNNM transmembrane" evidence="10">
    <location>
        <begin position="44"/>
        <end position="253"/>
    </location>
</feature>
<dbReference type="Pfam" id="PF01595">
    <property type="entry name" value="CNNM"/>
    <property type="match status" value="1"/>
</dbReference>
<evidence type="ECO:0000256" key="7">
    <source>
        <dbReference type="SAM" id="Phobius"/>
    </source>
</evidence>
<comment type="subcellular location">
    <subcellularLocation>
        <location evidence="1">Membrane</location>
        <topology evidence="1">Multi-pass membrane protein</topology>
    </subcellularLocation>
</comment>
<dbReference type="InterPro" id="IPR000595">
    <property type="entry name" value="cNMP-bd_dom"/>
</dbReference>
<feature type="transmembrane region" description="Helical" evidence="7">
    <location>
        <begin position="155"/>
        <end position="175"/>
    </location>
</feature>
<dbReference type="PROSITE" id="PS50042">
    <property type="entry name" value="CNMP_BINDING_3"/>
    <property type="match status" value="1"/>
</dbReference>
<dbReference type="InterPro" id="IPR045095">
    <property type="entry name" value="ACDP"/>
</dbReference>
<dbReference type="PANTHER" id="PTHR12064">
    <property type="entry name" value="METAL TRANSPORTER CNNM"/>
    <property type="match status" value="1"/>
</dbReference>
<organism evidence="11 12">
    <name type="scientific">Angomonas deanei</name>
    <dbReference type="NCBI Taxonomy" id="59799"/>
    <lineage>
        <taxon>Eukaryota</taxon>
        <taxon>Discoba</taxon>
        <taxon>Euglenozoa</taxon>
        <taxon>Kinetoplastea</taxon>
        <taxon>Metakinetoplastina</taxon>
        <taxon>Trypanosomatida</taxon>
        <taxon>Trypanosomatidae</taxon>
        <taxon>Strigomonadinae</taxon>
        <taxon>Angomonas</taxon>
    </lineage>
</organism>
<dbReference type="InterPro" id="IPR002550">
    <property type="entry name" value="CNNM"/>
</dbReference>
<proteinExistence type="predicted"/>
<feature type="transmembrane region" description="Helical" evidence="7">
    <location>
        <begin position="55"/>
        <end position="75"/>
    </location>
</feature>
<sequence length="703" mass="78941">MFSKASFRHVVLYSVYFLCAALLIQAAKSEEEQLLIDKRRQNKRIYALLNHCSRAVIYVFLSAVFAGLTLGVMCADTLTLEIIAESGPVPDCKYAAKVLPLRRGGHKTLCTLIVSNMLLNVLIAEEFTTIFGYIYDILLYQRGGDVTLMPSTNAFAFWSFFSSTLFILIFAEVIPMAVCRSKHSLKVASAGAIFVYVAMFITYPVSASLGKLLDWIVGSEERGQIYDRQELKKLMRVHTEREGEQGNLAKTELDLLIAALDFHERFVREIMTPMSDITFVDENEPVVPDFIEKVWLSGRSRIPVRSANGQFTDILVVKDLLTVNPRMDKEFQPMTVSQLVKSANRLFAMVSGNTTLPAMLKFFQEAKTHMAVVFSDDSVNSSPDLEATRKSFYFRQVDSAQVIGIVTMEDVVEELLNAEIYDEYDRYDPADSVPSKAGTPASAPANLVIPKEPKKIPRVNFYSYFTHPESDIPLSDAQVWAVAYFLNRMVPAFVNWSPPYIKLLLDDVKDQQLVVPESPRSEAEEEEEKHSNRATKSNAESSHTFDFSLTSPYMHNDHTKFLEQAADSKFILYSKGKHTNIFTLTLGGRVDMLVGNDNFPTNLSSFNSVGEEALTSEFYIPEYSAVVMRAARVYRIPKHKYELYLSYQSISSHRASHIRVLGGRQPNLSSTATTTAEQSMEAPLLANRDETGLGSSTRGYGTL</sequence>
<dbReference type="CDD" id="cd04590">
    <property type="entry name" value="CBS_pair_CorC_HlyC_assoc"/>
    <property type="match status" value="1"/>
</dbReference>
<dbReference type="VEuPathDB" id="TriTrypDB:ADEAN_000976600"/>
<dbReference type="Gene3D" id="3.10.580.10">
    <property type="entry name" value="CBS-domain"/>
    <property type="match status" value="1"/>
</dbReference>
<keyword evidence="3 5" id="KW-1133">Transmembrane helix</keyword>
<keyword evidence="2 5" id="KW-0812">Transmembrane</keyword>
<evidence type="ECO:0000256" key="3">
    <source>
        <dbReference type="ARBA" id="ARBA00022989"/>
    </source>
</evidence>
<keyword evidence="4 5" id="KW-0472">Membrane</keyword>
<evidence type="ECO:0000256" key="6">
    <source>
        <dbReference type="SAM" id="MobiDB-lite"/>
    </source>
</evidence>
<evidence type="ECO:0000256" key="1">
    <source>
        <dbReference type="ARBA" id="ARBA00004141"/>
    </source>
</evidence>
<evidence type="ECO:0000259" key="10">
    <source>
        <dbReference type="PROSITE" id="PS51846"/>
    </source>
</evidence>
<feature type="signal peptide" evidence="8">
    <location>
        <begin position="1"/>
        <end position="26"/>
    </location>
</feature>
<evidence type="ECO:0000313" key="12">
    <source>
        <dbReference type="Proteomes" id="UP000515908"/>
    </source>
</evidence>
<dbReference type="GO" id="GO:0016020">
    <property type="term" value="C:membrane"/>
    <property type="evidence" value="ECO:0007669"/>
    <property type="project" value="UniProtKB-SubCell"/>
</dbReference>
<keyword evidence="8" id="KW-0732">Signal</keyword>
<dbReference type="InterPro" id="IPR046342">
    <property type="entry name" value="CBS_dom_sf"/>
</dbReference>
<evidence type="ECO:0000259" key="9">
    <source>
        <dbReference type="PROSITE" id="PS50042"/>
    </source>
</evidence>
<dbReference type="GO" id="GO:0010960">
    <property type="term" value="P:magnesium ion homeostasis"/>
    <property type="evidence" value="ECO:0007669"/>
    <property type="project" value="InterPro"/>
</dbReference>
<dbReference type="Proteomes" id="UP000515908">
    <property type="component" value="Chromosome 25"/>
</dbReference>
<feature type="chain" id="PRO_5028866574" evidence="8">
    <location>
        <begin position="27"/>
        <end position="703"/>
    </location>
</feature>
<feature type="domain" description="Cyclic nucleotide-binding" evidence="9">
    <location>
        <begin position="572"/>
        <end position="645"/>
    </location>
</feature>
<feature type="transmembrane region" description="Helical" evidence="7">
    <location>
        <begin position="109"/>
        <end position="135"/>
    </location>
</feature>
<dbReference type="PROSITE" id="PS51846">
    <property type="entry name" value="CNNM"/>
    <property type="match status" value="1"/>
</dbReference>
<gene>
    <name evidence="11" type="ORF">ADEAN_000976600</name>
</gene>